<sequence>MDANIALMMISDKIPSQSLPLVQEKLKNSSEDKINNIATLNFKSHIVGLILGFFLGIFGADRFYKGDIKLGLLKLLTWIIGVITIWIFIGSFILFVLWIWCIVDYFLVWKGIKKDNLKKILTALE</sequence>
<keyword evidence="4 5" id="KW-0472">Membrane</keyword>
<reference evidence="7 8" key="1">
    <citation type="submission" date="2018-07" db="EMBL/GenBank/DDBJ databases">
        <title>Campylobacter zealandensis sp. nov., isolated from birds and water in New Zealand.</title>
        <authorList>
            <person name="Wilkinson D.A."/>
            <person name="Biggs P.J."/>
            <person name="French N.P."/>
            <person name="Midwinter A.C."/>
        </authorList>
    </citation>
    <scope>NUCLEOTIDE SEQUENCE [LARGE SCALE GENOMIC DNA]</scope>
    <source>
        <strain evidence="7 8">B423b</strain>
    </source>
</reference>
<dbReference type="Proteomes" id="UP000292583">
    <property type="component" value="Unassembled WGS sequence"/>
</dbReference>
<comment type="caution">
    <text evidence="7">The sequence shown here is derived from an EMBL/GenBank/DDBJ whole genome shotgun (WGS) entry which is preliminary data.</text>
</comment>
<evidence type="ECO:0000313" key="7">
    <source>
        <dbReference type="EMBL" id="TBR81234.1"/>
    </source>
</evidence>
<feature type="transmembrane region" description="Helical" evidence="5">
    <location>
        <begin position="76"/>
        <end position="109"/>
    </location>
</feature>
<dbReference type="GO" id="GO:0016020">
    <property type="term" value="C:membrane"/>
    <property type="evidence" value="ECO:0007669"/>
    <property type="project" value="UniProtKB-SubCell"/>
</dbReference>
<keyword evidence="3 5" id="KW-1133">Transmembrane helix</keyword>
<evidence type="ECO:0000313" key="8">
    <source>
        <dbReference type="Proteomes" id="UP000292583"/>
    </source>
</evidence>
<dbReference type="InterPro" id="IPR007829">
    <property type="entry name" value="TM2"/>
</dbReference>
<evidence type="ECO:0000256" key="2">
    <source>
        <dbReference type="ARBA" id="ARBA00022692"/>
    </source>
</evidence>
<gene>
    <name evidence="7" type="ORF">DU473_03870</name>
</gene>
<evidence type="ECO:0000259" key="6">
    <source>
        <dbReference type="Pfam" id="PF05154"/>
    </source>
</evidence>
<dbReference type="RefSeq" id="WP_131162989.1">
    <property type="nucleotide sequence ID" value="NZ_QPGP01000007.1"/>
</dbReference>
<feature type="domain" description="TM2" evidence="6">
    <location>
        <begin position="42"/>
        <end position="91"/>
    </location>
</feature>
<evidence type="ECO:0000256" key="3">
    <source>
        <dbReference type="ARBA" id="ARBA00022989"/>
    </source>
</evidence>
<evidence type="ECO:0000256" key="4">
    <source>
        <dbReference type="ARBA" id="ARBA00023136"/>
    </source>
</evidence>
<protein>
    <submittedName>
        <fullName evidence="7">TM2 domain-containing protein</fullName>
    </submittedName>
</protein>
<dbReference type="Pfam" id="PF05154">
    <property type="entry name" value="TM2"/>
    <property type="match status" value="1"/>
</dbReference>
<feature type="transmembrane region" description="Helical" evidence="5">
    <location>
        <begin position="46"/>
        <end position="64"/>
    </location>
</feature>
<evidence type="ECO:0000256" key="5">
    <source>
        <dbReference type="SAM" id="Phobius"/>
    </source>
</evidence>
<keyword evidence="8" id="KW-1185">Reference proteome</keyword>
<evidence type="ECO:0000256" key="1">
    <source>
        <dbReference type="ARBA" id="ARBA00004141"/>
    </source>
</evidence>
<dbReference type="OrthoDB" id="5326257at2"/>
<name>A0A4Q9JUB2_9BACT</name>
<accession>A0A4Q9JUB2</accession>
<keyword evidence="2 5" id="KW-0812">Transmembrane</keyword>
<organism evidence="7 8">
    <name type="scientific">Campylobacter novaezeelandiae</name>
    <dbReference type="NCBI Taxonomy" id="2267891"/>
    <lineage>
        <taxon>Bacteria</taxon>
        <taxon>Pseudomonadati</taxon>
        <taxon>Campylobacterota</taxon>
        <taxon>Epsilonproteobacteria</taxon>
        <taxon>Campylobacterales</taxon>
        <taxon>Campylobacteraceae</taxon>
        <taxon>Campylobacter</taxon>
    </lineage>
</organism>
<comment type="subcellular location">
    <subcellularLocation>
        <location evidence="1">Membrane</location>
        <topology evidence="1">Multi-pass membrane protein</topology>
    </subcellularLocation>
</comment>
<proteinExistence type="predicted"/>
<dbReference type="AlphaFoldDB" id="A0A4Q9JUB2"/>
<dbReference type="EMBL" id="QPGR01000006">
    <property type="protein sequence ID" value="TBR81234.1"/>
    <property type="molecule type" value="Genomic_DNA"/>
</dbReference>